<accession>A0A915J680</accession>
<evidence type="ECO:0000313" key="1">
    <source>
        <dbReference type="Proteomes" id="UP000887565"/>
    </source>
</evidence>
<sequence length="88" mass="9519">MTRFSASADDEGTPIDNDHSLEIQNFSSYFVGPVTTAGVEIDILKLLKYCNAKSCVCCCCFGVFVDGAAVARSCLSLSRQLTLLLFKV</sequence>
<name>A0A915J680_ROMCU</name>
<evidence type="ECO:0000313" key="2">
    <source>
        <dbReference type="WBParaSite" id="nRc.2.0.1.t21243-RA"/>
    </source>
</evidence>
<dbReference type="AlphaFoldDB" id="A0A915J680"/>
<proteinExistence type="predicted"/>
<protein>
    <submittedName>
        <fullName evidence="2">Uncharacterized protein</fullName>
    </submittedName>
</protein>
<reference evidence="2" key="1">
    <citation type="submission" date="2022-11" db="UniProtKB">
        <authorList>
            <consortium name="WormBaseParasite"/>
        </authorList>
    </citation>
    <scope>IDENTIFICATION</scope>
</reference>
<dbReference type="WBParaSite" id="nRc.2.0.1.t21243-RA">
    <property type="protein sequence ID" value="nRc.2.0.1.t21243-RA"/>
    <property type="gene ID" value="nRc.2.0.1.g21243"/>
</dbReference>
<keyword evidence="1" id="KW-1185">Reference proteome</keyword>
<organism evidence="1 2">
    <name type="scientific">Romanomermis culicivorax</name>
    <name type="common">Nematode worm</name>
    <dbReference type="NCBI Taxonomy" id="13658"/>
    <lineage>
        <taxon>Eukaryota</taxon>
        <taxon>Metazoa</taxon>
        <taxon>Ecdysozoa</taxon>
        <taxon>Nematoda</taxon>
        <taxon>Enoplea</taxon>
        <taxon>Dorylaimia</taxon>
        <taxon>Mermithida</taxon>
        <taxon>Mermithoidea</taxon>
        <taxon>Mermithidae</taxon>
        <taxon>Romanomermis</taxon>
    </lineage>
</organism>
<dbReference type="Proteomes" id="UP000887565">
    <property type="component" value="Unplaced"/>
</dbReference>